<feature type="compositionally biased region" description="Polar residues" evidence="1">
    <location>
        <begin position="303"/>
        <end position="323"/>
    </location>
</feature>
<evidence type="ECO:0000313" key="3">
    <source>
        <dbReference type="Proteomes" id="UP001346149"/>
    </source>
</evidence>
<dbReference type="Proteomes" id="UP001346149">
    <property type="component" value="Unassembled WGS sequence"/>
</dbReference>
<feature type="compositionally biased region" description="Basic and acidic residues" evidence="1">
    <location>
        <begin position="530"/>
        <end position="540"/>
    </location>
</feature>
<feature type="region of interest" description="Disordered" evidence="1">
    <location>
        <begin position="1065"/>
        <end position="1097"/>
    </location>
</feature>
<feature type="compositionally biased region" description="Polar residues" evidence="1">
    <location>
        <begin position="22"/>
        <end position="40"/>
    </location>
</feature>
<sequence>MAGNVRFESSPANREELGLGGTHQNVQRASHSGASLNKSGSFREGSEGRIIYASTFSRGSSPLFVDVYLISQCLILEPFPMVDQKYPKIGELKKALGIPLGTSADDGNFGANHAKFPQQVILEELKRFRSSVVDVSTKARYRLKKLDESLHKLNKYQDALISKKHQRSALLMNERSGGPYLKMSSQLHRNSSDLSVHRVEDRAKNASLNKRFHSSVTELRGENQGNMPMRQSLITGKDRDSSRDVGEGSDPIEEKVQRLPAGGEGWEKKIKRKRSIGTVVSRPVEGDGEVRGATQKVKIDPSLQLSDTQTSRSGLNGPNGMNKSDSSSLPASSNNWGFSKNEQEKASFQRDFSPASAKDRAIARANNKLTVREDITVKNPTPLTKGKASRTPRSSPLMAASSPSNPPCGSGGLESWEQSPSVPKVRLMGISSYSNRKRVLSSSSSLPPMTHWSVQRPQKMPRSRRANVASPMLSHDEIPTSSEVCASDGGPKMMSMSRGFASGIQQLKVKLENVSSPARLSDSEESGAGDSHETRLKDKRTGSIELVGRDVVPVQNIGSSGGPMKKIKMTCREDIGDSVQREGRCGQGPSFARTSISPSREKLENSAGSKLHRSVRTGFDKSGSKTGRPPLKKLSERKTFTRPGKMPAGSTPEFSGESDDDQEELLSAASFASSASYSVCTGNLWKRMEPIFASISSKDISFLEQQVKSLEEPHSFSKKFNSCIDLMGNLDRERNPMSQSYGAEDYNTQGQYALKELCGAPGLVEHDIISMNGRLDSRMMKVIPITQRLLASLIVEDENMAEGDFDGRDCSFQHSVDNHISCLAVNGNLTDNNYSEFNYHVLFGVQIPDGLGMESSCNGMMNKSVCSHSNCDIYNPDGHSQLHRERVCIDIPVNGSTDDEGYEIQKRALLELHSIGLYPENVPDLTDGEDDPINNEVSDLHKKLTQKVDTKSVLLGRITQSVRKGGQFNRRDLEQIAMDKHIEAAYRKQLATRATYASKSGIPKVPKHVAMTFTKRALDRCRKFEDTGKSCFSESPFIEALSASPPHGEELLDCANLPQIESGLAGPFSNRIDRSTSQNDPSSFETNGTLVKNMSLPDRGKKKEVLLDDIGGKPSLRILANLGNTFSGGAKGKRSERDRDPQAKNGCQNNARAERKTKAKPNQRSTQLSTSINGFITNSLGMETSGALPSNSNVNSATIKEKESTKLASLDLPMDSIDDLDVPGWLNLDGDGLQDIDSAVPLDIPMDDLADPVDSERDQHLGQVTRQLQLLWNRK</sequence>
<feature type="region of interest" description="Disordered" evidence="1">
    <location>
        <begin position="1"/>
        <end position="41"/>
    </location>
</feature>
<reference evidence="2 3" key="1">
    <citation type="journal article" date="2023" name="Hortic Res">
        <title>Pangenome of water caltrop reveals structural variations and asymmetric subgenome divergence after allopolyploidization.</title>
        <authorList>
            <person name="Zhang X."/>
            <person name="Chen Y."/>
            <person name="Wang L."/>
            <person name="Yuan Y."/>
            <person name="Fang M."/>
            <person name="Shi L."/>
            <person name="Lu R."/>
            <person name="Comes H.P."/>
            <person name="Ma Y."/>
            <person name="Chen Y."/>
            <person name="Huang G."/>
            <person name="Zhou Y."/>
            <person name="Zheng Z."/>
            <person name="Qiu Y."/>
        </authorList>
    </citation>
    <scope>NUCLEOTIDE SEQUENCE [LARGE SCALE GENOMIC DNA]</scope>
    <source>
        <strain evidence="2">F231</strain>
    </source>
</reference>
<feature type="region of interest" description="Disordered" evidence="1">
    <location>
        <begin position="440"/>
        <end position="463"/>
    </location>
</feature>
<dbReference type="EMBL" id="JAXQNO010000020">
    <property type="protein sequence ID" value="KAK4772749.1"/>
    <property type="molecule type" value="Genomic_DNA"/>
</dbReference>
<feature type="region of interest" description="Disordered" evidence="1">
    <location>
        <begin position="1123"/>
        <end position="1169"/>
    </location>
</feature>
<evidence type="ECO:0000256" key="1">
    <source>
        <dbReference type="SAM" id="MobiDB-lite"/>
    </source>
</evidence>
<feature type="compositionally biased region" description="Low complexity" evidence="1">
    <location>
        <begin position="324"/>
        <end position="333"/>
    </location>
</feature>
<comment type="caution">
    <text evidence="2">The sequence shown here is derived from an EMBL/GenBank/DDBJ whole genome shotgun (WGS) entry which is preliminary data.</text>
</comment>
<protein>
    <submittedName>
        <fullName evidence="2">Uncharacterized protein</fullName>
    </submittedName>
</protein>
<organism evidence="2 3">
    <name type="scientific">Trapa natans</name>
    <name type="common">Water chestnut</name>
    <dbReference type="NCBI Taxonomy" id="22666"/>
    <lineage>
        <taxon>Eukaryota</taxon>
        <taxon>Viridiplantae</taxon>
        <taxon>Streptophyta</taxon>
        <taxon>Embryophyta</taxon>
        <taxon>Tracheophyta</taxon>
        <taxon>Spermatophyta</taxon>
        <taxon>Magnoliopsida</taxon>
        <taxon>eudicotyledons</taxon>
        <taxon>Gunneridae</taxon>
        <taxon>Pentapetalae</taxon>
        <taxon>rosids</taxon>
        <taxon>malvids</taxon>
        <taxon>Myrtales</taxon>
        <taxon>Lythraceae</taxon>
        <taxon>Trapa</taxon>
    </lineage>
</organism>
<feature type="compositionally biased region" description="Basic and acidic residues" evidence="1">
    <location>
        <begin position="1133"/>
        <end position="1142"/>
    </location>
</feature>
<feature type="region of interest" description="Disordered" evidence="1">
    <location>
        <begin position="220"/>
        <end position="270"/>
    </location>
</feature>
<dbReference type="PANTHER" id="PTHR31115">
    <property type="entry name" value="OS05G0107300 PROTEIN"/>
    <property type="match status" value="1"/>
</dbReference>
<feature type="region of interest" description="Disordered" evidence="1">
    <location>
        <begin position="579"/>
        <end position="663"/>
    </location>
</feature>
<gene>
    <name evidence="2" type="ORF">SAY86_014524</name>
</gene>
<dbReference type="PANTHER" id="PTHR31115:SF2">
    <property type="entry name" value="OS05G0107300 PROTEIN"/>
    <property type="match status" value="1"/>
</dbReference>
<feature type="compositionally biased region" description="Basic and acidic residues" evidence="1">
    <location>
        <begin position="236"/>
        <end position="257"/>
    </location>
</feature>
<dbReference type="AlphaFoldDB" id="A0AAN7KUC7"/>
<feature type="region of interest" description="Disordered" evidence="1">
    <location>
        <begin position="377"/>
        <end position="420"/>
    </location>
</feature>
<feature type="region of interest" description="Disordered" evidence="1">
    <location>
        <begin position="282"/>
        <end position="357"/>
    </location>
</feature>
<name>A0AAN7KUC7_TRANT</name>
<evidence type="ECO:0000313" key="2">
    <source>
        <dbReference type="EMBL" id="KAK4772749.1"/>
    </source>
</evidence>
<accession>A0AAN7KUC7</accession>
<feature type="compositionally biased region" description="Polar residues" evidence="1">
    <location>
        <begin position="1075"/>
        <end position="1092"/>
    </location>
</feature>
<feature type="region of interest" description="Disordered" evidence="1">
    <location>
        <begin position="514"/>
        <end position="540"/>
    </location>
</feature>
<keyword evidence="3" id="KW-1185">Reference proteome</keyword>
<proteinExistence type="predicted"/>